<evidence type="ECO:0000256" key="1">
    <source>
        <dbReference type="SAM" id="Phobius"/>
    </source>
</evidence>
<protein>
    <recommendedName>
        <fullName evidence="4">DUF948 domain-containing protein</fullName>
    </recommendedName>
</protein>
<dbReference type="Proteomes" id="UP000516160">
    <property type="component" value="Chromosome"/>
</dbReference>
<gene>
    <name evidence="2" type="ORF">HYG86_15190</name>
</gene>
<sequence>MTITLSLGDIGMFILFLLLLTVGIFLIITLKNLNELIKKATNIVNKNEVNINQSLEDLPHVMNNVKETTTLVKDGLHKTEETIYVLRESLIETASTVSSNTNTLINYVSFISEIARSVIDIFRDDKKK</sequence>
<dbReference type="AlphaFoldDB" id="A0A7G9WBF4"/>
<dbReference type="KEGG" id="acae:HYG86_15190"/>
<organism evidence="2 3">
    <name type="scientific">Alkalicella caledoniensis</name>
    <dbReference type="NCBI Taxonomy" id="2731377"/>
    <lineage>
        <taxon>Bacteria</taxon>
        <taxon>Bacillati</taxon>
        <taxon>Bacillota</taxon>
        <taxon>Clostridia</taxon>
        <taxon>Eubacteriales</taxon>
        <taxon>Proteinivoracaceae</taxon>
        <taxon>Alkalicella</taxon>
    </lineage>
</organism>
<evidence type="ECO:0000313" key="2">
    <source>
        <dbReference type="EMBL" id="QNO16016.1"/>
    </source>
</evidence>
<keyword evidence="1" id="KW-0812">Transmembrane</keyword>
<accession>A0A7G9WBF4</accession>
<reference evidence="2 3" key="1">
    <citation type="submission" date="2020-07" db="EMBL/GenBank/DDBJ databases">
        <title>Alkalicella. sp. LB2 genome.</title>
        <authorList>
            <person name="Postec A."/>
            <person name="Quemeneur M."/>
        </authorList>
    </citation>
    <scope>NUCLEOTIDE SEQUENCE [LARGE SCALE GENOMIC DNA]</scope>
    <source>
        <strain evidence="2 3">LB2</strain>
    </source>
</reference>
<dbReference type="EMBL" id="CP058559">
    <property type="protein sequence ID" value="QNO16016.1"/>
    <property type="molecule type" value="Genomic_DNA"/>
</dbReference>
<evidence type="ECO:0000313" key="3">
    <source>
        <dbReference type="Proteomes" id="UP000516160"/>
    </source>
</evidence>
<feature type="transmembrane region" description="Helical" evidence="1">
    <location>
        <begin position="12"/>
        <end position="30"/>
    </location>
</feature>
<dbReference type="RefSeq" id="WP_213166414.1">
    <property type="nucleotide sequence ID" value="NZ_CP058559.1"/>
</dbReference>
<keyword evidence="1" id="KW-1133">Transmembrane helix</keyword>
<proteinExistence type="predicted"/>
<name>A0A7G9WBF4_ALKCA</name>
<keyword evidence="1" id="KW-0472">Membrane</keyword>
<evidence type="ECO:0008006" key="4">
    <source>
        <dbReference type="Google" id="ProtNLM"/>
    </source>
</evidence>
<keyword evidence="3" id="KW-1185">Reference proteome</keyword>